<gene>
    <name evidence="2" type="ORF">C4532_02590</name>
</gene>
<protein>
    <submittedName>
        <fullName evidence="2">Uncharacterized protein</fullName>
    </submittedName>
</protein>
<evidence type="ECO:0000256" key="1">
    <source>
        <dbReference type="SAM" id="MobiDB-lite"/>
    </source>
</evidence>
<dbReference type="Proteomes" id="UP000285961">
    <property type="component" value="Unassembled WGS sequence"/>
</dbReference>
<reference evidence="2 3" key="1">
    <citation type="journal article" date="2017" name="ISME J.">
        <title>Energy and carbon metabolisms in a deep terrestrial subsurface fluid microbial community.</title>
        <authorList>
            <person name="Momper L."/>
            <person name="Jungbluth S.P."/>
            <person name="Lee M.D."/>
            <person name="Amend J.P."/>
        </authorList>
    </citation>
    <scope>NUCLEOTIDE SEQUENCE [LARGE SCALE GENOMIC DNA]</scope>
    <source>
        <strain evidence="2">SURF_17</strain>
    </source>
</reference>
<dbReference type="AlphaFoldDB" id="A0A419F7P9"/>
<evidence type="ECO:0000313" key="2">
    <source>
        <dbReference type="EMBL" id="RJP74449.1"/>
    </source>
</evidence>
<evidence type="ECO:0000313" key="3">
    <source>
        <dbReference type="Proteomes" id="UP000285961"/>
    </source>
</evidence>
<sequence>MRIPNAFLNEREGEGNMAGENSKKMTVPEHKLAKIHRGHENHLCELTAKRQMEKVGKLAKNAQYVCHICGRASAKAANLCEAVDL</sequence>
<organism evidence="2 3">
    <name type="scientific">Candidatus Abyssobacteria bacterium SURF_17</name>
    <dbReference type="NCBI Taxonomy" id="2093361"/>
    <lineage>
        <taxon>Bacteria</taxon>
        <taxon>Pseudomonadati</taxon>
        <taxon>Candidatus Hydrogenedentota</taxon>
        <taxon>Candidatus Abyssobacteria</taxon>
    </lineage>
</organism>
<dbReference type="EMBL" id="QZKI01000015">
    <property type="protein sequence ID" value="RJP74449.1"/>
    <property type="molecule type" value="Genomic_DNA"/>
</dbReference>
<comment type="caution">
    <text evidence="2">The sequence shown here is derived from an EMBL/GenBank/DDBJ whole genome shotgun (WGS) entry which is preliminary data.</text>
</comment>
<feature type="region of interest" description="Disordered" evidence="1">
    <location>
        <begin position="1"/>
        <end position="26"/>
    </location>
</feature>
<name>A0A419F7P9_9BACT</name>
<accession>A0A419F7P9</accession>
<proteinExistence type="predicted"/>